<dbReference type="PANTHER" id="PTHR33826">
    <property type="entry name" value="F20B24.21"/>
    <property type="match status" value="1"/>
</dbReference>
<reference evidence="5 6" key="1">
    <citation type="journal article" date="2019" name="Sci. Rep.">
        <title>A high-quality genome of Eragrostis curvula grass provides insights into Poaceae evolution and supports new strategies to enhance forage quality.</title>
        <authorList>
            <person name="Carballo J."/>
            <person name="Santos B.A.C.M."/>
            <person name="Zappacosta D."/>
            <person name="Garbus I."/>
            <person name="Selva J.P."/>
            <person name="Gallo C.A."/>
            <person name="Diaz A."/>
            <person name="Albertini E."/>
            <person name="Caccamo M."/>
            <person name="Echenique V."/>
        </authorList>
    </citation>
    <scope>NUCLEOTIDE SEQUENCE [LARGE SCALE GENOMIC DNA]</scope>
    <source>
        <strain evidence="6">cv. Victoria</strain>
        <tissue evidence="5">Leaf</tissue>
    </source>
</reference>
<dbReference type="Gramene" id="TVU34694">
    <property type="protein sequence ID" value="TVU34694"/>
    <property type="gene ID" value="EJB05_16541"/>
</dbReference>
<feature type="domain" description="DUF7036" evidence="3">
    <location>
        <begin position="90"/>
        <end position="181"/>
    </location>
</feature>
<dbReference type="Pfam" id="PF23041">
    <property type="entry name" value="DUF7036"/>
    <property type="match status" value="2"/>
</dbReference>
<feature type="compositionally biased region" description="Low complexity" evidence="1">
    <location>
        <begin position="402"/>
        <end position="422"/>
    </location>
</feature>
<feature type="compositionally biased region" description="Pro residues" evidence="1">
    <location>
        <begin position="435"/>
        <end position="444"/>
    </location>
</feature>
<dbReference type="AlphaFoldDB" id="A0A5J9VH29"/>
<dbReference type="InterPro" id="IPR055464">
    <property type="entry name" value="DUF7036"/>
</dbReference>
<sequence length="516" mass="54980">MGKVAGEAQQQPPDGAAGGAGGSGGGRGGCVRRCCCGGNWVVRLQCVAALVLGVAVLLSAVFWLPPFAGRGRGAEGPDPGDELVDDIMASFRLHKTVPELIGNKSSLELDIYEEIGIPNSTVVVKLLHPLVGSNWTNVIFSVVPYPKNLTISSTWLSILRASFMSLVVRQSTLHLTESLFGNSSSFEVLKFPGGITIIPPQSAFLLQKPHATFNFTLNYPIYKIQDRTDELKDQMKAGLLLNPYENLYIKLTNSNGSTILPPTVVETSIVLEVGNHEPSVPRMKQLARTIANSSSSSGNLGLNHTVFGKVKQISLSSYLKHSLHSGAGSDAPSPAPMHHHAHHRHHHRHHDDDNNRHQASAPAPIHLPLPQPQYAPPPSGCPYGTKNKPKKRSHVTPAAEPSANSHHSASTSHPRSPSPGSHSPHDPNMRGGSPVPSPVPPESPLPAVSFAHAHPPSVPRTRTISPAPNAHATKTGPAVMSQVAPAPHSSYATGTRNTSCGWVVFVVMICIIMSLL</sequence>
<organism evidence="5 6">
    <name type="scientific">Eragrostis curvula</name>
    <name type="common">weeping love grass</name>
    <dbReference type="NCBI Taxonomy" id="38414"/>
    <lineage>
        <taxon>Eukaryota</taxon>
        <taxon>Viridiplantae</taxon>
        <taxon>Streptophyta</taxon>
        <taxon>Embryophyta</taxon>
        <taxon>Tracheophyta</taxon>
        <taxon>Spermatophyta</taxon>
        <taxon>Magnoliopsida</taxon>
        <taxon>Liliopsida</taxon>
        <taxon>Poales</taxon>
        <taxon>Poaceae</taxon>
        <taxon>PACMAD clade</taxon>
        <taxon>Chloridoideae</taxon>
        <taxon>Eragrostideae</taxon>
        <taxon>Eragrostidinae</taxon>
        <taxon>Eragrostis</taxon>
    </lineage>
</organism>
<dbReference type="EMBL" id="RWGY01000039">
    <property type="protein sequence ID" value="TVU11355.1"/>
    <property type="molecule type" value="Genomic_DNA"/>
</dbReference>
<evidence type="ECO:0000256" key="2">
    <source>
        <dbReference type="SAM" id="Phobius"/>
    </source>
</evidence>
<evidence type="ECO:0000313" key="6">
    <source>
        <dbReference type="Proteomes" id="UP000324897"/>
    </source>
</evidence>
<keyword evidence="6" id="KW-1185">Reference proteome</keyword>
<feature type="region of interest" description="Disordered" evidence="1">
    <location>
        <begin position="323"/>
        <end position="481"/>
    </location>
</feature>
<evidence type="ECO:0000313" key="4">
    <source>
        <dbReference type="EMBL" id="TVU11355.1"/>
    </source>
</evidence>
<dbReference type="EMBL" id="RWGY01000009">
    <property type="protein sequence ID" value="TVU34694.1"/>
    <property type="molecule type" value="Genomic_DNA"/>
</dbReference>
<comment type="caution">
    <text evidence="5">The sequence shown here is derived from an EMBL/GenBank/DDBJ whole genome shotgun (WGS) entry which is preliminary data.</text>
</comment>
<keyword evidence="2" id="KW-1133">Transmembrane helix</keyword>
<evidence type="ECO:0000313" key="5">
    <source>
        <dbReference type="EMBL" id="TVU34694.1"/>
    </source>
</evidence>
<feature type="compositionally biased region" description="Basic residues" evidence="1">
    <location>
        <begin position="337"/>
        <end position="349"/>
    </location>
</feature>
<feature type="transmembrane region" description="Helical" evidence="2">
    <location>
        <begin position="47"/>
        <end position="64"/>
    </location>
</feature>
<dbReference type="OrthoDB" id="687571at2759"/>
<feature type="compositionally biased region" description="Pro residues" evidence="1">
    <location>
        <begin position="365"/>
        <end position="380"/>
    </location>
</feature>
<dbReference type="Proteomes" id="UP000324897">
    <property type="component" value="Chromosome 3"/>
</dbReference>
<feature type="domain" description="DUF7036" evidence="3">
    <location>
        <begin position="214"/>
        <end position="308"/>
    </location>
</feature>
<gene>
    <name evidence="5" type="ORF">EJB05_16541</name>
    <name evidence="4" type="ORF">EJB05_44938</name>
</gene>
<keyword evidence="2" id="KW-0472">Membrane</keyword>
<protein>
    <recommendedName>
        <fullName evidence="3">DUF7036 domain-containing protein</fullName>
    </recommendedName>
</protein>
<name>A0A5J9VH29_9POAL</name>
<accession>A0A5J9VH29</accession>
<dbReference type="Gramene" id="TVU11355">
    <property type="protein sequence ID" value="TVU11355"/>
    <property type="gene ID" value="EJB05_44938"/>
</dbReference>
<dbReference type="PANTHER" id="PTHR33826:SF2">
    <property type="entry name" value="HYDROXYPROLINE-RICH GLYCOPROTEIN FAMILY PROTEIN"/>
    <property type="match status" value="1"/>
</dbReference>
<evidence type="ECO:0000256" key="1">
    <source>
        <dbReference type="SAM" id="MobiDB-lite"/>
    </source>
</evidence>
<keyword evidence="2" id="KW-0812">Transmembrane</keyword>
<proteinExistence type="predicted"/>
<feature type="region of interest" description="Disordered" evidence="1">
    <location>
        <begin position="1"/>
        <end position="23"/>
    </location>
</feature>
<evidence type="ECO:0000259" key="3">
    <source>
        <dbReference type="Pfam" id="PF23041"/>
    </source>
</evidence>